<reference evidence="3" key="2">
    <citation type="submission" date="2020-05" db="UniProtKB">
        <authorList>
            <consortium name="EnsemblMetazoa"/>
        </authorList>
    </citation>
    <scope>IDENTIFICATION</scope>
    <source>
        <strain evidence="3">wikel</strain>
    </source>
</reference>
<dbReference type="EMBL" id="ABJB010634892">
    <property type="status" value="NOT_ANNOTATED_CDS"/>
    <property type="molecule type" value="Genomic_DNA"/>
</dbReference>
<protein>
    <submittedName>
        <fullName evidence="2 3">Uncharacterized protein</fullName>
    </submittedName>
</protein>
<dbReference type="PaxDb" id="6945-B7Q624"/>
<evidence type="ECO:0000256" key="1">
    <source>
        <dbReference type="SAM" id="MobiDB-lite"/>
    </source>
</evidence>
<proteinExistence type="predicted"/>
<dbReference type="EMBL" id="ABJB010889742">
    <property type="status" value="NOT_ANNOTATED_CDS"/>
    <property type="molecule type" value="Genomic_DNA"/>
</dbReference>
<dbReference type="PANTHER" id="PTHR45845">
    <property type="entry name" value="RHO GUANINE NUCLEOTIDE EXCHANGE FACTOR-RELATED"/>
    <property type="match status" value="1"/>
</dbReference>
<dbReference type="AlphaFoldDB" id="B7Q624"/>
<dbReference type="VEuPathDB" id="VectorBase:ISCW021423"/>
<evidence type="ECO:0000313" key="2">
    <source>
        <dbReference type="EMBL" id="EEC14296.1"/>
    </source>
</evidence>
<dbReference type="EMBL" id="ABJB010549464">
    <property type="status" value="NOT_ANNOTATED_CDS"/>
    <property type="molecule type" value="Genomic_DNA"/>
</dbReference>
<dbReference type="InParanoid" id="B7Q624"/>
<keyword evidence="4" id="KW-1185">Reference proteome</keyword>
<dbReference type="EMBL" id="ABJB010570813">
    <property type="status" value="NOT_ANNOTATED_CDS"/>
    <property type="molecule type" value="Genomic_DNA"/>
</dbReference>
<dbReference type="Proteomes" id="UP000001555">
    <property type="component" value="Unassembled WGS sequence"/>
</dbReference>
<dbReference type="EMBL" id="ABJB010956335">
    <property type="status" value="NOT_ANNOTATED_CDS"/>
    <property type="molecule type" value="Genomic_DNA"/>
</dbReference>
<dbReference type="HOGENOM" id="CLU_511210_0_0_1"/>
<dbReference type="OrthoDB" id="6487758at2759"/>
<dbReference type="EMBL" id="DS864853">
    <property type="protein sequence ID" value="EEC14296.1"/>
    <property type="molecule type" value="Genomic_DNA"/>
</dbReference>
<dbReference type="EMBL" id="ABJB010208191">
    <property type="status" value="NOT_ANNOTATED_CDS"/>
    <property type="molecule type" value="Genomic_DNA"/>
</dbReference>
<dbReference type="VEuPathDB" id="VectorBase:ISCI021423"/>
<evidence type="ECO:0000313" key="3">
    <source>
        <dbReference type="EnsemblMetazoa" id="ISCW021423-PA"/>
    </source>
</evidence>
<reference evidence="2 4" key="1">
    <citation type="submission" date="2008-03" db="EMBL/GenBank/DDBJ databases">
        <title>Annotation of Ixodes scapularis.</title>
        <authorList>
            <consortium name="Ixodes scapularis Genome Project Consortium"/>
            <person name="Caler E."/>
            <person name="Hannick L.I."/>
            <person name="Bidwell S."/>
            <person name="Joardar V."/>
            <person name="Thiagarajan M."/>
            <person name="Amedeo P."/>
            <person name="Galinsky K.J."/>
            <person name="Schobel S."/>
            <person name="Inman J."/>
            <person name="Hostetler J."/>
            <person name="Miller J."/>
            <person name="Hammond M."/>
            <person name="Megy K."/>
            <person name="Lawson D."/>
            <person name="Kodira C."/>
            <person name="Sutton G."/>
            <person name="Meyer J."/>
            <person name="Hill C.A."/>
            <person name="Birren B."/>
            <person name="Nene V."/>
            <person name="Collins F."/>
            <person name="Alarcon-Chaidez F."/>
            <person name="Wikel S."/>
            <person name="Strausberg R."/>
        </authorList>
    </citation>
    <scope>NUCLEOTIDE SEQUENCE [LARGE SCALE GENOMIC DNA]</scope>
    <source>
        <strain evidence="4">Wikel</strain>
        <strain evidence="2">Wikel colony</strain>
    </source>
</reference>
<dbReference type="EnsemblMetazoa" id="ISCW021423-RA">
    <property type="protein sequence ID" value="ISCW021423-PA"/>
    <property type="gene ID" value="ISCW021423"/>
</dbReference>
<dbReference type="InterPro" id="IPR052231">
    <property type="entry name" value="Rho_GEF_signaling-related"/>
</dbReference>
<dbReference type="PANTHER" id="PTHR45845:SF3">
    <property type="entry name" value="PURATROPHIN-1-LIKE, ISOFORM A"/>
    <property type="match status" value="1"/>
</dbReference>
<feature type="compositionally biased region" description="Polar residues" evidence="1">
    <location>
        <begin position="179"/>
        <end position="191"/>
    </location>
</feature>
<organism>
    <name type="scientific">Ixodes scapularis</name>
    <name type="common">Black-legged tick</name>
    <name type="synonym">Deer tick</name>
    <dbReference type="NCBI Taxonomy" id="6945"/>
    <lineage>
        <taxon>Eukaryota</taxon>
        <taxon>Metazoa</taxon>
        <taxon>Ecdysozoa</taxon>
        <taxon>Arthropoda</taxon>
        <taxon>Chelicerata</taxon>
        <taxon>Arachnida</taxon>
        <taxon>Acari</taxon>
        <taxon>Parasitiformes</taxon>
        <taxon>Ixodida</taxon>
        <taxon>Ixodoidea</taxon>
        <taxon>Ixodidae</taxon>
        <taxon>Ixodinae</taxon>
        <taxon>Ixodes</taxon>
    </lineage>
</organism>
<evidence type="ECO:0000313" key="4">
    <source>
        <dbReference type="Proteomes" id="UP000001555"/>
    </source>
</evidence>
<accession>B7Q624</accession>
<dbReference type="EMBL" id="ABJB010979477">
    <property type="status" value="NOT_ANNOTATED_CDS"/>
    <property type="molecule type" value="Genomic_DNA"/>
</dbReference>
<sequence length="533" mass="59419">MEAASEKWPANTACHQCCAQRPTSWPLCFNRRLLVHICELDPAVLRPGDFYFVVGVVSSDTRSPLPAAAHHLPERPSTRLLVKYRDHLGHLGSKYLDVRGPGTLSTMDWMARGDENCSDEQLVTVLKHLLVSVERGLERIEWDSLLAGRKAWTCEHRLKSHCGCKASGSPQPAADMRNSAGQASATATPEQQNKEPACELCGCAKQDSVDCASRRTSASSGIEAGPSSDSDYSLRSRECSLTGVLPPDGLSALFREGTSLSREEEQDDGYYDNTLSQPTSMSQLDHKLLLSRVACLPGCRDVDGRGVVIVSSSAFRELPDLTPSQLAQMLMYFCTIPKKENGVHSFLVLVNAAEATDELWTTLDEAFSLLEVELAASEEKLLKFVKKDNLLPEFGGTYAYDHQEWMSFRKFLEPFVSGCRLSGRQLVSVMQELRTGRVPPSSALAQQLIEAQKRHIQDTFRDEQLRHLQEEGDTILQELQAYRSRDALEKSALLYSELKRAMTKLTKLADKRLQRLQECMLARTFEEESSQVS</sequence>
<feature type="region of interest" description="Disordered" evidence="1">
    <location>
        <begin position="169"/>
        <end position="191"/>
    </location>
</feature>
<dbReference type="EMBL" id="ABJB010593232">
    <property type="status" value="NOT_ANNOTATED_CDS"/>
    <property type="molecule type" value="Genomic_DNA"/>
</dbReference>
<name>B7Q624_IXOSC</name>
<feature type="region of interest" description="Disordered" evidence="1">
    <location>
        <begin position="215"/>
        <end position="234"/>
    </location>
</feature>
<dbReference type="VEuPathDB" id="VectorBase:ISCP_015351"/>
<dbReference type="EMBL" id="ABJB010355408">
    <property type="status" value="NOT_ANNOTATED_CDS"/>
    <property type="molecule type" value="Genomic_DNA"/>
</dbReference>
<gene>
    <name evidence="2" type="ORF">IscW_ISCW021423</name>
</gene>
<dbReference type="STRING" id="6945.B7Q624"/>
<dbReference type="EMBL" id="ABJB010064039">
    <property type="status" value="NOT_ANNOTATED_CDS"/>
    <property type="molecule type" value="Genomic_DNA"/>
</dbReference>